<sequence length="56" mass="6093">MLFPFRKGTPPETTLTGLPQVCASMQEKVCLEGMGEKGLVELKIGRLGSVLIRFQG</sequence>
<dbReference type="InParanoid" id="M7XJD6"/>
<dbReference type="AlphaFoldDB" id="M7XJD6"/>
<reference evidence="1" key="1">
    <citation type="submission" date="2013-01" db="EMBL/GenBank/DDBJ databases">
        <title>Genome assembly of Mariniradius saccharolyticus AK6.</title>
        <authorList>
            <person name="Vaidya B."/>
            <person name="Khatri I."/>
            <person name="Tanuku N.R.S."/>
            <person name="Subramanian S."/>
            <person name="Pinnaka A."/>
        </authorList>
    </citation>
    <scope>NUCLEOTIDE SEQUENCE [LARGE SCALE GENOMIC DNA]</scope>
    <source>
        <strain evidence="1">AK6</strain>
    </source>
</reference>
<dbReference type="Proteomes" id="UP000010953">
    <property type="component" value="Unassembled WGS sequence"/>
</dbReference>
<comment type="caution">
    <text evidence="1">The sequence shown here is derived from an EMBL/GenBank/DDBJ whole genome shotgun (WGS) entry which is preliminary data.</text>
</comment>
<evidence type="ECO:0000313" key="2">
    <source>
        <dbReference type="Proteomes" id="UP000010953"/>
    </source>
</evidence>
<dbReference type="EMBL" id="AMZY02000004">
    <property type="protein sequence ID" value="EMS34914.1"/>
    <property type="molecule type" value="Genomic_DNA"/>
</dbReference>
<proteinExistence type="predicted"/>
<name>M7XJD6_9BACT</name>
<evidence type="ECO:0000313" key="1">
    <source>
        <dbReference type="EMBL" id="EMS34914.1"/>
    </source>
</evidence>
<gene>
    <name evidence="1" type="ORF">C943_03236</name>
</gene>
<organism evidence="1 2">
    <name type="scientific">Mariniradius saccharolyticus AK6</name>
    <dbReference type="NCBI Taxonomy" id="1239962"/>
    <lineage>
        <taxon>Bacteria</taxon>
        <taxon>Pseudomonadati</taxon>
        <taxon>Bacteroidota</taxon>
        <taxon>Cytophagia</taxon>
        <taxon>Cytophagales</taxon>
        <taxon>Cyclobacteriaceae</taxon>
        <taxon>Mariniradius</taxon>
    </lineage>
</organism>
<keyword evidence="2" id="KW-1185">Reference proteome</keyword>
<accession>M7XJD6</accession>
<protein>
    <submittedName>
        <fullName evidence="1">Uncharacterized protein</fullName>
    </submittedName>
</protein>